<dbReference type="GO" id="GO:0005794">
    <property type="term" value="C:Golgi apparatus"/>
    <property type="evidence" value="ECO:0007669"/>
    <property type="project" value="TreeGrafter"/>
</dbReference>
<evidence type="ECO:0000256" key="2">
    <source>
        <dbReference type="ARBA" id="ARBA00022679"/>
    </source>
</evidence>
<dbReference type="PANTHER" id="PTHR22883">
    <property type="entry name" value="ZINC FINGER DHHC DOMAIN CONTAINING PROTEIN"/>
    <property type="match status" value="1"/>
</dbReference>
<evidence type="ECO:0000256" key="9">
    <source>
        <dbReference type="ARBA" id="ARBA00048048"/>
    </source>
</evidence>
<sequence>RNYAVHRGANRFLIAGLLVTADSNPWYFISSIALVLVLGGLWLGFEASFYWHSVSPAVVIIFAYLWLSVLVNMLVAACKDPGILPRDLDRNPPMTTGDGDSGSIRAAYDPDDPLNTPMPRVIRIRNGQDLTVKWCETCRTYRPPRSSHCRICDNCVDLIDHHCIYLNTCIARRNYIPFWAFLSYSILTSFVILVTCAVHLHLLTLPSSDRLPVNGSFGGGRNFKGALQDSPVSAMLFLLLIGAVIPVCMLFRYHLRLVALGRTTAEEV</sequence>
<dbReference type="GO" id="GO:0005783">
    <property type="term" value="C:endoplasmic reticulum"/>
    <property type="evidence" value="ECO:0007669"/>
    <property type="project" value="TreeGrafter"/>
</dbReference>
<feature type="transmembrane region" description="Helical" evidence="10">
    <location>
        <begin position="181"/>
        <end position="202"/>
    </location>
</feature>
<protein>
    <recommendedName>
        <fullName evidence="10">Palmitoyltransferase</fullName>
        <ecNumber evidence="10">2.3.1.225</ecNumber>
    </recommendedName>
</protein>
<dbReference type="GO" id="GO:0016020">
    <property type="term" value="C:membrane"/>
    <property type="evidence" value="ECO:0007669"/>
    <property type="project" value="UniProtKB-SubCell"/>
</dbReference>
<dbReference type="EMBL" id="KZ819322">
    <property type="protein sequence ID" value="PWN22750.1"/>
    <property type="molecule type" value="Genomic_DNA"/>
</dbReference>
<evidence type="ECO:0000256" key="6">
    <source>
        <dbReference type="ARBA" id="ARBA00023139"/>
    </source>
</evidence>
<accession>A0A316UBZ7</accession>
<keyword evidence="13" id="KW-1185">Reference proteome</keyword>
<comment type="subcellular location">
    <subcellularLocation>
        <location evidence="1">Membrane</location>
        <topology evidence="1">Multi-pass membrane protein</topology>
    </subcellularLocation>
</comment>
<dbReference type="EC" id="2.3.1.225" evidence="10"/>
<feature type="transmembrane region" description="Helical" evidence="10">
    <location>
        <begin position="232"/>
        <end position="253"/>
    </location>
</feature>
<dbReference type="OrthoDB" id="9909019at2759"/>
<evidence type="ECO:0000259" key="11">
    <source>
        <dbReference type="Pfam" id="PF01529"/>
    </source>
</evidence>
<dbReference type="PANTHER" id="PTHR22883:SF488">
    <property type="entry name" value="PALMITOYLTRANSFERASE"/>
    <property type="match status" value="1"/>
</dbReference>
<name>A0A316UBZ7_9BASI</name>
<feature type="domain" description="Palmitoyltransferase DHHC" evidence="11">
    <location>
        <begin position="133"/>
        <end position="267"/>
    </location>
</feature>
<evidence type="ECO:0000256" key="7">
    <source>
        <dbReference type="ARBA" id="ARBA00023288"/>
    </source>
</evidence>
<reference evidence="12 13" key="1">
    <citation type="journal article" date="2018" name="Mol. Biol. Evol.">
        <title>Broad Genomic Sampling Reveals a Smut Pathogenic Ancestry of the Fungal Clade Ustilaginomycotina.</title>
        <authorList>
            <person name="Kijpornyongpan T."/>
            <person name="Mondo S.J."/>
            <person name="Barry K."/>
            <person name="Sandor L."/>
            <person name="Lee J."/>
            <person name="Lipzen A."/>
            <person name="Pangilinan J."/>
            <person name="LaButti K."/>
            <person name="Hainaut M."/>
            <person name="Henrissat B."/>
            <person name="Grigoriev I.V."/>
            <person name="Spatafora J.W."/>
            <person name="Aime M.C."/>
        </authorList>
    </citation>
    <scope>NUCLEOTIDE SEQUENCE [LARGE SCALE GENOMIC DNA]</scope>
    <source>
        <strain evidence="12 13">MCA 4718</strain>
    </source>
</reference>
<dbReference type="AlphaFoldDB" id="A0A316UBZ7"/>
<dbReference type="GO" id="GO:0006612">
    <property type="term" value="P:protein targeting to membrane"/>
    <property type="evidence" value="ECO:0007669"/>
    <property type="project" value="TreeGrafter"/>
</dbReference>
<dbReference type="RefSeq" id="XP_025349910.1">
    <property type="nucleotide sequence ID" value="XM_025489907.1"/>
</dbReference>
<keyword evidence="7" id="KW-0449">Lipoprotein</keyword>
<feature type="non-terminal residue" evidence="12">
    <location>
        <position position="1"/>
    </location>
</feature>
<keyword evidence="3 10" id="KW-0812">Transmembrane</keyword>
<dbReference type="Pfam" id="PF01529">
    <property type="entry name" value="DHHC"/>
    <property type="match status" value="1"/>
</dbReference>
<dbReference type="GO" id="GO:0019706">
    <property type="term" value="F:protein-cysteine S-palmitoyltransferase activity"/>
    <property type="evidence" value="ECO:0007669"/>
    <property type="project" value="UniProtKB-EC"/>
</dbReference>
<evidence type="ECO:0000313" key="13">
    <source>
        <dbReference type="Proteomes" id="UP000245942"/>
    </source>
</evidence>
<comment type="catalytic activity">
    <reaction evidence="9 10">
        <text>L-cysteinyl-[protein] + hexadecanoyl-CoA = S-hexadecanoyl-L-cysteinyl-[protein] + CoA</text>
        <dbReference type="Rhea" id="RHEA:36683"/>
        <dbReference type="Rhea" id="RHEA-COMP:10131"/>
        <dbReference type="Rhea" id="RHEA-COMP:11032"/>
        <dbReference type="ChEBI" id="CHEBI:29950"/>
        <dbReference type="ChEBI" id="CHEBI:57287"/>
        <dbReference type="ChEBI" id="CHEBI:57379"/>
        <dbReference type="ChEBI" id="CHEBI:74151"/>
        <dbReference type="EC" id="2.3.1.225"/>
    </reaction>
</comment>
<keyword evidence="5 10" id="KW-0472">Membrane</keyword>
<dbReference type="STRING" id="1684307.A0A316UBZ7"/>
<dbReference type="GeneID" id="37011641"/>
<keyword evidence="2 10" id="KW-0808">Transferase</keyword>
<evidence type="ECO:0000256" key="8">
    <source>
        <dbReference type="ARBA" id="ARBA00023315"/>
    </source>
</evidence>
<gene>
    <name evidence="12" type="ORF">BCV69DRAFT_235644</name>
</gene>
<evidence type="ECO:0000256" key="10">
    <source>
        <dbReference type="RuleBase" id="RU079119"/>
    </source>
</evidence>
<evidence type="ECO:0000313" key="12">
    <source>
        <dbReference type="EMBL" id="PWN22750.1"/>
    </source>
</evidence>
<proteinExistence type="inferred from homology"/>
<comment type="domain">
    <text evidence="10">The DHHC domain is required for palmitoyltransferase activity.</text>
</comment>
<comment type="similarity">
    <text evidence="10">Belongs to the DHHC palmitoyltransferase family.</text>
</comment>
<keyword evidence="4 10" id="KW-1133">Transmembrane helix</keyword>
<evidence type="ECO:0000256" key="1">
    <source>
        <dbReference type="ARBA" id="ARBA00004141"/>
    </source>
</evidence>
<organism evidence="12 13">
    <name type="scientific">Pseudomicrostroma glucosiphilum</name>
    <dbReference type="NCBI Taxonomy" id="1684307"/>
    <lineage>
        <taxon>Eukaryota</taxon>
        <taxon>Fungi</taxon>
        <taxon>Dikarya</taxon>
        <taxon>Basidiomycota</taxon>
        <taxon>Ustilaginomycotina</taxon>
        <taxon>Exobasidiomycetes</taxon>
        <taxon>Microstromatales</taxon>
        <taxon>Microstromatales incertae sedis</taxon>
        <taxon>Pseudomicrostroma</taxon>
    </lineage>
</organism>
<keyword evidence="6" id="KW-0564">Palmitate</keyword>
<keyword evidence="8 10" id="KW-0012">Acyltransferase</keyword>
<dbReference type="Proteomes" id="UP000245942">
    <property type="component" value="Unassembled WGS sequence"/>
</dbReference>
<evidence type="ECO:0000256" key="3">
    <source>
        <dbReference type="ARBA" id="ARBA00022692"/>
    </source>
</evidence>
<dbReference type="InterPro" id="IPR001594">
    <property type="entry name" value="Palmitoyltrfase_DHHC"/>
</dbReference>
<dbReference type="InterPro" id="IPR039859">
    <property type="entry name" value="PFA4/ZDH16/20/ERF2-like"/>
</dbReference>
<dbReference type="PROSITE" id="PS50216">
    <property type="entry name" value="DHHC"/>
    <property type="match status" value="1"/>
</dbReference>
<feature type="transmembrane region" description="Helical" evidence="10">
    <location>
        <begin position="57"/>
        <end position="78"/>
    </location>
</feature>
<evidence type="ECO:0000256" key="4">
    <source>
        <dbReference type="ARBA" id="ARBA00022989"/>
    </source>
</evidence>
<feature type="non-terminal residue" evidence="12">
    <location>
        <position position="268"/>
    </location>
</feature>
<evidence type="ECO:0000256" key="5">
    <source>
        <dbReference type="ARBA" id="ARBA00023136"/>
    </source>
</evidence>